<name>A0A8J3KXB8_9ACTN</name>
<reference evidence="1 2" key="1">
    <citation type="submission" date="2021-01" db="EMBL/GenBank/DDBJ databases">
        <title>Whole genome shotgun sequence of Catellatospora coxensis NBRC 107359.</title>
        <authorList>
            <person name="Komaki H."/>
            <person name="Tamura T."/>
        </authorList>
    </citation>
    <scope>NUCLEOTIDE SEQUENCE [LARGE SCALE GENOMIC DNA]</scope>
    <source>
        <strain evidence="1 2">NBRC 107359</strain>
    </source>
</reference>
<accession>A0A8J3KXB8</accession>
<dbReference type="Proteomes" id="UP000630887">
    <property type="component" value="Unassembled WGS sequence"/>
</dbReference>
<keyword evidence="2" id="KW-1185">Reference proteome</keyword>
<dbReference type="EMBL" id="BONI01000042">
    <property type="protein sequence ID" value="GIG08047.1"/>
    <property type="molecule type" value="Genomic_DNA"/>
</dbReference>
<sequence length="110" mass="11800">MKHMEPPIAGADNVLGKPAERGCAHHSLLAAFPARSVLSEPHPARGVAKVGVVVGRRSRQPVPDLPPIMPVVQVSDEHGVIRDQTAGAHELAYLLHRMTTGDWHAAATRQ</sequence>
<comment type="caution">
    <text evidence="1">The sequence shown here is derived from an EMBL/GenBank/DDBJ whole genome shotgun (WGS) entry which is preliminary data.</text>
</comment>
<protein>
    <submittedName>
        <fullName evidence="1">Uncharacterized protein</fullName>
    </submittedName>
</protein>
<evidence type="ECO:0000313" key="1">
    <source>
        <dbReference type="EMBL" id="GIG08047.1"/>
    </source>
</evidence>
<gene>
    <name evidence="1" type="ORF">Cco03nite_47470</name>
</gene>
<dbReference type="AlphaFoldDB" id="A0A8J3KXB8"/>
<proteinExistence type="predicted"/>
<dbReference type="RefSeq" id="WP_344349752.1">
    <property type="nucleotide sequence ID" value="NZ_BAAALC010000042.1"/>
</dbReference>
<organism evidence="1 2">
    <name type="scientific">Catellatospora coxensis</name>
    <dbReference type="NCBI Taxonomy" id="310354"/>
    <lineage>
        <taxon>Bacteria</taxon>
        <taxon>Bacillati</taxon>
        <taxon>Actinomycetota</taxon>
        <taxon>Actinomycetes</taxon>
        <taxon>Micromonosporales</taxon>
        <taxon>Micromonosporaceae</taxon>
        <taxon>Catellatospora</taxon>
    </lineage>
</organism>
<evidence type="ECO:0000313" key="2">
    <source>
        <dbReference type="Proteomes" id="UP000630887"/>
    </source>
</evidence>